<evidence type="ECO:0000313" key="3">
    <source>
        <dbReference type="Proteomes" id="UP000007875"/>
    </source>
</evidence>
<accession>H2ZHY4</accession>
<feature type="compositionally biased region" description="Pro residues" evidence="1">
    <location>
        <begin position="19"/>
        <end position="30"/>
    </location>
</feature>
<evidence type="ECO:0000256" key="1">
    <source>
        <dbReference type="SAM" id="MobiDB-lite"/>
    </source>
</evidence>
<reference evidence="3" key="1">
    <citation type="submission" date="2003-08" db="EMBL/GenBank/DDBJ databases">
        <authorList>
            <person name="Birren B."/>
            <person name="Nusbaum C."/>
            <person name="Abebe A."/>
            <person name="Abouelleil A."/>
            <person name="Adekoya E."/>
            <person name="Ait-zahra M."/>
            <person name="Allen N."/>
            <person name="Allen T."/>
            <person name="An P."/>
            <person name="Anderson M."/>
            <person name="Anderson S."/>
            <person name="Arachchi H."/>
            <person name="Armbruster J."/>
            <person name="Bachantsang P."/>
            <person name="Baldwin J."/>
            <person name="Barry A."/>
            <person name="Bayul T."/>
            <person name="Blitshsteyn B."/>
            <person name="Bloom T."/>
            <person name="Blye J."/>
            <person name="Boguslavskiy L."/>
            <person name="Borowsky M."/>
            <person name="Boukhgalter B."/>
            <person name="Brunache A."/>
            <person name="Butler J."/>
            <person name="Calixte N."/>
            <person name="Calvo S."/>
            <person name="Camarata J."/>
            <person name="Campo K."/>
            <person name="Chang J."/>
            <person name="Cheshatsang Y."/>
            <person name="Citroen M."/>
            <person name="Collymore A."/>
            <person name="Considine T."/>
            <person name="Cook A."/>
            <person name="Cooke P."/>
            <person name="Corum B."/>
            <person name="Cuomo C."/>
            <person name="David R."/>
            <person name="Dawoe T."/>
            <person name="Degray S."/>
            <person name="Dodge S."/>
            <person name="Dooley K."/>
            <person name="Dorje P."/>
            <person name="Dorjee K."/>
            <person name="Dorris L."/>
            <person name="Duffey N."/>
            <person name="Dupes A."/>
            <person name="Elkins T."/>
            <person name="Engels R."/>
            <person name="Erickson J."/>
            <person name="Farina A."/>
            <person name="Faro S."/>
            <person name="Ferreira P."/>
            <person name="Fischer H."/>
            <person name="Fitzgerald M."/>
            <person name="Foley K."/>
            <person name="Gage D."/>
            <person name="Galagan J."/>
            <person name="Gearin G."/>
            <person name="Gnerre S."/>
            <person name="Gnirke A."/>
            <person name="Goyette A."/>
            <person name="Graham J."/>
            <person name="Grandbois E."/>
            <person name="Gyaltsen K."/>
            <person name="Hafez N."/>
            <person name="Hagopian D."/>
            <person name="Hagos B."/>
            <person name="Hall J."/>
            <person name="Hatcher B."/>
            <person name="Heller A."/>
            <person name="Higgins H."/>
            <person name="Honan T."/>
            <person name="Horn A."/>
            <person name="Houde N."/>
            <person name="Hughes L."/>
            <person name="Hulme W."/>
            <person name="Husby E."/>
            <person name="Iliev I."/>
            <person name="Jaffe D."/>
            <person name="Jones C."/>
            <person name="Kamal M."/>
            <person name="Kamat A."/>
            <person name="Kamvysselis M."/>
            <person name="Karlsson E."/>
            <person name="Kells C."/>
            <person name="Kieu A."/>
            <person name="Kisner P."/>
            <person name="Kodira C."/>
            <person name="Kulbokas E."/>
            <person name="Labutti K."/>
            <person name="Lama D."/>
            <person name="Landers T."/>
            <person name="Leger J."/>
            <person name="Levine S."/>
            <person name="Lewis D."/>
            <person name="Lewis T."/>
            <person name="Lindblad-toh K."/>
            <person name="Liu X."/>
            <person name="Lokyitsang T."/>
            <person name="Lokyitsang Y."/>
            <person name="Lucien O."/>
            <person name="Lui A."/>
            <person name="Ma L.J."/>
            <person name="Mabbitt R."/>
            <person name="Macdonald J."/>
            <person name="Maclean C."/>
            <person name="Major J."/>
            <person name="Manning J."/>
            <person name="Marabella R."/>
            <person name="Maru K."/>
            <person name="Matthews C."/>
            <person name="Mauceli E."/>
            <person name="Mccarthy M."/>
            <person name="Mcdonough S."/>
            <person name="Mcghee T."/>
            <person name="Meldrim J."/>
            <person name="Meneus L."/>
            <person name="Mesirov J."/>
            <person name="Mihalev A."/>
            <person name="Mihova T."/>
            <person name="Mikkelsen T."/>
            <person name="Mlenga V."/>
            <person name="Moru K."/>
            <person name="Mozes J."/>
            <person name="Mulrain L."/>
            <person name="Munson G."/>
            <person name="Naylor J."/>
            <person name="Newes C."/>
            <person name="Nguyen C."/>
            <person name="Nguyen N."/>
            <person name="Nguyen T."/>
            <person name="Nicol R."/>
            <person name="Nielsen C."/>
            <person name="Nizzari M."/>
            <person name="Norbu C."/>
            <person name="Norbu N."/>
            <person name="O'donnell P."/>
            <person name="Okoawo O."/>
            <person name="O'leary S."/>
            <person name="Omotosho B."/>
            <person name="O'neill K."/>
            <person name="Osman S."/>
            <person name="Parker S."/>
            <person name="Perrin D."/>
            <person name="Phunkhang P."/>
            <person name="Piqani B."/>
            <person name="Purcell S."/>
            <person name="Rachupka T."/>
            <person name="Ramasamy U."/>
            <person name="Rameau R."/>
            <person name="Ray V."/>
            <person name="Raymond C."/>
            <person name="Retta R."/>
            <person name="Richardson S."/>
            <person name="Rise C."/>
            <person name="Rodriguez J."/>
            <person name="Rogers J."/>
            <person name="Rogov P."/>
            <person name="Rutman M."/>
            <person name="Schupbach R."/>
            <person name="Seaman C."/>
            <person name="Settipalli S."/>
            <person name="Sharpe T."/>
            <person name="Sheridan J."/>
            <person name="Sherpa N."/>
            <person name="Shi J."/>
            <person name="Smirnov S."/>
            <person name="Smith C."/>
            <person name="Sougnez C."/>
            <person name="Spencer B."/>
            <person name="Stalker J."/>
            <person name="Stange-thomann N."/>
            <person name="Stavropoulos S."/>
            <person name="Stetson K."/>
            <person name="Stone C."/>
            <person name="Stone S."/>
            <person name="Stubbs M."/>
            <person name="Talamas J."/>
            <person name="Tchuinga P."/>
            <person name="Tenzing P."/>
            <person name="Tesfaye S."/>
            <person name="Theodore J."/>
            <person name="Thoulutsang Y."/>
            <person name="Topham K."/>
            <person name="Towey S."/>
            <person name="Tsamla T."/>
            <person name="Tsomo N."/>
            <person name="Vallee D."/>
            <person name="Vassiliev H."/>
            <person name="Venkataraman V."/>
            <person name="Vinson J."/>
            <person name="Vo A."/>
            <person name="Wade C."/>
            <person name="Wang S."/>
            <person name="Wangchuk T."/>
            <person name="Wangdi T."/>
            <person name="Whittaker C."/>
            <person name="Wilkinson J."/>
            <person name="Wu Y."/>
            <person name="Wyman D."/>
            <person name="Yadav S."/>
            <person name="Yang S."/>
            <person name="Yang X."/>
            <person name="Yeager S."/>
            <person name="Yee E."/>
            <person name="Young G."/>
            <person name="Zainoun J."/>
            <person name="Zembeck L."/>
            <person name="Zimmer A."/>
            <person name="Zody M."/>
            <person name="Lander E."/>
        </authorList>
    </citation>
    <scope>NUCLEOTIDE SEQUENCE [LARGE SCALE GENOMIC DNA]</scope>
</reference>
<feature type="region of interest" description="Disordered" evidence="1">
    <location>
        <begin position="47"/>
        <end position="123"/>
    </location>
</feature>
<evidence type="ECO:0000313" key="2">
    <source>
        <dbReference type="Ensembl" id="ENSCSAVP00000017200.1"/>
    </source>
</evidence>
<feature type="region of interest" description="Disordered" evidence="1">
    <location>
        <begin position="1"/>
        <end position="30"/>
    </location>
</feature>
<protein>
    <submittedName>
        <fullName evidence="2">Uncharacterized protein</fullName>
    </submittedName>
</protein>
<sequence length="123" mass="13420">MVKPRTNGSHTSREFRFLPTPPQIPSKPPVLPLIRTPLKIYLTWNPHPPPYSVSVTRPQPAARETQSLLPSAPAEAAASSSQTYQQPAASSSESYQQPAASSSQTYQQPAASSSQSYQQQTTR</sequence>
<reference evidence="2" key="3">
    <citation type="submission" date="2025-09" db="UniProtKB">
        <authorList>
            <consortium name="Ensembl"/>
        </authorList>
    </citation>
    <scope>IDENTIFICATION</scope>
</reference>
<dbReference type="HOGENOM" id="CLU_2014449_0_0_1"/>
<reference evidence="2" key="2">
    <citation type="submission" date="2025-08" db="UniProtKB">
        <authorList>
            <consortium name="Ensembl"/>
        </authorList>
    </citation>
    <scope>IDENTIFICATION</scope>
</reference>
<dbReference type="GeneTree" id="ENSGT00390000015728"/>
<feature type="compositionally biased region" description="Polar residues" evidence="1">
    <location>
        <begin position="1"/>
        <end position="10"/>
    </location>
</feature>
<dbReference type="AlphaFoldDB" id="H2ZHY4"/>
<keyword evidence="3" id="KW-1185">Reference proteome</keyword>
<dbReference type="Ensembl" id="ENSCSAVT00000017388.1">
    <property type="protein sequence ID" value="ENSCSAVP00000017200.1"/>
    <property type="gene ID" value="ENSCSAVG00000010121.1"/>
</dbReference>
<dbReference type="Proteomes" id="UP000007875">
    <property type="component" value="Unassembled WGS sequence"/>
</dbReference>
<name>H2ZHY4_CIOSA</name>
<organism evidence="2 3">
    <name type="scientific">Ciona savignyi</name>
    <name type="common">Pacific transparent sea squirt</name>
    <dbReference type="NCBI Taxonomy" id="51511"/>
    <lineage>
        <taxon>Eukaryota</taxon>
        <taxon>Metazoa</taxon>
        <taxon>Chordata</taxon>
        <taxon>Tunicata</taxon>
        <taxon>Ascidiacea</taxon>
        <taxon>Phlebobranchia</taxon>
        <taxon>Cionidae</taxon>
        <taxon>Ciona</taxon>
    </lineage>
</organism>
<feature type="compositionally biased region" description="Low complexity" evidence="1">
    <location>
        <begin position="67"/>
        <end position="123"/>
    </location>
</feature>
<proteinExistence type="predicted"/>